<dbReference type="EMBL" id="CAAALY010074122">
    <property type="protein sequence ID" value="VEL25465.1"/>
    <property type="molecule type" value="Genomic_DNA"/>
</dbReference>
<protein>
    <submittedName>
        <fullName evidence="1">Uncharacterized protein</fullName>
    </submittedName>
</protein>
<comment type="caution">
    <text evidence="1">The sequence shown here is derived from an EMBL/GenBank/DDBJ whole genome shotgun (WGS) entry which is preliminary data.</text>
</comment>
<dbReference type="AlphaFoldDB" id="A0A3S5BZ53"/>
<accession>A0A3S5BZ53</accession>
<name>A0A3S5BZ53_9PLAT</name>
<keyword evidence="2" id="KW-1185">Reference proteome</keyword>
<reference evidence="1" key="1">
    <citation type="submission" date="2018-11" db="EMBL/GenBank/DDBJ databases">
        <authorList>
            <consortium name="Pathogen Informatics"/>
        </authorList>
    </citation>
    <scope>NUCLEOTIDE SEQUENCE</scope>
</reference>
<dbReference type="OrthoDB" id="8037262at2759"/>
<organism evidence="1 2">
    <name type="scientific">Protopolystoma xenopodis</name>
    <dbReference type="NCBI Taxonomy" id="117903"/>
    <lineage>
        <taxon>Eukaryota</taxon>
        <taxon>Metazoa</taxon>
        <taxon>Spiralia</taxon>
        <taxon>Lophotrochozoa</taxon>
        <taxon>Platyhelminthes</taxon>
        <taxon>Monogenea</taxon>
        <taxon>Polyopisthocotylea</taxon>
        <taxon>Polystomatidea</taxon>
        <taxon>Polystomatidae</taxon>
        <taxon>Protopolystoma</taxon>
    </lineage>
</organism>
<proteinExistence type="predicted"/>
<dbReference type="Proteomes" id="UP000784294">
    <property type="component" value="Unassembled WGS sequence"/>
</dbReference>
<gene>
    <name evidence="1" type="ORF">PXEA_LOCUS18905</name>
</gene>
<sequence>MDTKISELVEHIAQTEHEINWKSTERIAPFGDNTKNRKIMEAIDILGETNLMKRRFEEGRVSDNFAYCLSKLRENKNGARPTERRRLDQGSIADWRKRDCDDESVGQGYSAIKRRCFQCVMPILNKPVQLWGPGSQGAGQTDKQTVTEIRRYAQNALEIHFRCRMRPEIGAHSLLR</sequence>
<evidence type="ECO:0000313" key="2">
    <source>
        <dbReference type="Proteomes" id="UP000784294"/>
    </source>
</evidence>
<evidence type="ECO:0000313" key="1">
    <source>
        <dbReference type="EMBL" id="VEL25465.1"/>
    </source>
</evidence>